<dbReference type="KEGG" id="mgot:MgSA37_01964"/>
<evidence type="ECO:0000313" key="10">
    <source>
        <dbReference type="Proteomes" id="UP000218263"/>
    </source>
</evidence>
<keyword evidence="9" id="KW-0675">Receptor</keyword>
<dbReference type="InterPro" id="IPR023996">
    <property type="entry name" value="TonB-dep_OMP_SusC/RagA"/>
</dbReference>
<evidence type="ECO:0000256" key="2">
    <source>
        <dbReference type="ARBA" id="ARBA00022448"/>
    </source>
</evidence>
<keyword evidence="6 7" id="KW-0998">Cell outer membrane</keyword>
<evidence type="ECO:0000256" key="1">
    <source>
        <dbReference type="ARBA" id="ARBA00004571"/>
    </source>
</evidence>
<keyword evidence="5 7" id="KW-0472">Membrane</keyword>
<dbReference type="Gene3D" id="2.40.170.20">
    <property type="entry name" value="TonB-dependent receptor, beta-barrel domain"/>
    <property type="match status" value="1"/>
</dbReference>
<evidence type="ECO:0000256" key="6">
    <source>
        <dbReference type="ARBA" id="ARBA00023237"/>
    </source>
</evidence>
<dbReference type="InterPro" id="IPR023997">
    <property type="entry name" value="TonB-dep_OMP_SusC/RagA_CS"/>
</dbReference>
<dbReference type="InterPro" id="IPR011662">
    <property type="entry name" value="Secretin/TonB_short_N"/>
</dbReference>
<dbReference type="InterPro" id="IPR039426">
    <property type="entry name" value="TonB-dep_rcpt-like"/>
</dbReference>
<evidence type="ECO:0000256" key="3">
    <source>
        <dbReference type="ARBA" id="ARBA00022452"/>
    </source>
</evidence>
<evidence type="ECO:0000256" key="4">
    <source>
        <dbReference type="ARBA" id="ARBA00022692"/>
    </source>
</evidence>
<keyword evidence="10" id="KW-1185">Reference proteome</keyword>
<name>A0A0X8X285_9SPHI</name>
<feature type="domain" description="Secretin/TonB short N-terminal" evidence="8">
    <location>
        <begin position="69"/>
        <end position="121"/>
    </location>
</feature>
<keyword evidence="3 7" id="KW-1134">Transmembrane beta strand</keyword>
<dbReference type="InterPro" id="IPR012910">
    <property type="entry name" value="Plug_dom"/>
</dbReference>
<dbReference type="Proteomes" id="UP000218263">
    <property type="component" value="Chromosome"/>
</dbReference>
<evidence type="ECO:0000256" key="7">
    <source>
        <dbReference type="PROSITE-ProRule" id="PRU01360"/>
    </source>
</evidence>
<comment type="subcellular location">
    <subcellularLocation>
        <location evidence="1 7">Cell outer membrane</location>
        <topology evidence="1 7">Multi-pass membrane protein</topology>
    </subcellularLocation>
</comment>
<keyword evidence="2 7" id="KW-0813">Transport</keyword>
<sequence length="1127" mass="122713">MKYFKHLKGVKDKYWLYKSILIMKLTLILIVAFSLQSVANVYSQQKVTINLKSADFMKVISVIQKQTNYHFVLSERKIPVTKNLSINVENENVTEVLNRLLANTGFTYVQLDNNLIVITTKNEVVSNKVVSGKVTDEKGEPLPGVTIKLKGTTFGTTSDINGAFSINVPDNAILVFSFIGYQAQEVAVGGKTSVTVSLVPSSKGLSEVVVTALGIKKDEKKLGYSVTTVGGDLLDKAKESNVAYSLEGRVAGLSISGTNGGAGSSARILLRGVTSLTAGPPLFVINGVPMDNTQRGQSGEWGGADYGDGIANINPDDIETMTVLKGQSASALYGTRAVNGVILITTKSGKKNSGFGVEYNTNYQFDKVVDNTDFQTTYGQGENGTKPSSVAEALSTGSLAWGAKLDGSSVIQFDGKSYAYSKTSDDYTKFYKVGGTFTNTVAFTGGNETGAFRLSLSDLNNNAITPNSGLDRKTFNFNGSQTVIKNLDVNLIANYIIDNEKNRSGLSDGPGNPNNVQFLAPNEAQSILKPGYDSNGNETSFTNDIYVTNPYFAAYKFVTNTQRERLISSLSAKYSFTPWAYLQGRVGYDDIHDNRLSITPTGTAYNSGNNGNMQVQNTIITEFNADVLAGIKHDLVKNFLNLDFSAGGNIRKSDYEGTYINANNFIIPYFYDLSNGQTRSAGNVQPTKQQVNSAYYTADFSIKDFLVIGTTGRYDYYSSIRSSVGPGIFTPSVSASFIFSDLLHINGLDFGKIRASYAKTSAGAPPFQNQVYYSVANSINGTNSGSMSTQLPNLFLKPYTLGEFEIGTEMKFWNDRFGFDVAYFAKKSKNEILDGNIDISTGYWNAYVPTASTQNRGIEIEVHGTPFKSKDFSWTPSFNFTYVKNKILSTDQSNTNVGLGTYRPLNATTAFVVGLPGPQIMANDYKRDASGNIIFDATGNAESTGRIPMGSVIPKIYGGLNNEFNYKRLSLSFLADYRFGNKVLSATNYYAIYRGLDKMTLVGRESGVVGVGVTESGSPNTVNVPAETYYQNLARNISALNVLDGSFIKLRQVSFGYTFPHELLNGTPFNSITFSLVGRNLWTIMKHTNNIDPESNFAPGINYAGIEGTSVPAVRTYGFNVNFKFKK</sequence>
<dbReference type="SMART" id="SM00965">
    <property type="entry name" value="STN"/>
    <property type="match status" value="1"/>
</dbReference>
<protein>
    <submittedName>
        <fullName evidence="9">TonB-dependent Receptor Plug Domain protein</fullName>
    </submittedName>
</protein>
<gene>
    <name evidence="9" type="ORF">MgSA37_01964</name>
</gene>
<reference evidence="9 10" key="1">
    <citation type="submission" date="2015-12" db="EMBL/GenBank/DDBJ databases">
        <title>Genome sequence of Mucilaginibacter gotjawali.</title>
        <authorList>
            <person name="Lee J.S."/>
            <person name="Lee K.C."/>
            <person name="Kim K.K."/>
            <person name="Lee B.W."/>
        </authorList>
    </citation>
    <scope>NUCLEOTIDE SEQUENCE [LARGE SCALE GENOMIC DNA]</scope>
    <source>
        <strain evidence="9 10">SA3-7</strain>
    </source>
</reference>
<dbReference type="NCBIfam" id="TIGR04056">
    <property type="entry name" value="OMP_RagA_SusC"/>
    <property type="match status" value="1"/>
</dbReference>
<proteinExistence type="inferred from homology"/>
<evidence type="ECO:0000256" key="5">
    <source>
        <dbReference type="ARBA" id="ARBA00023136"/>
    </source>
</evidence>
<keyword evidence="4 7" id="KW-0812">Transmembrane</keyword>
<dbReference type="Gene3D" id="2.170.130.10">
    <property type="entry name" value="TonB-dependent receptor, plug domain"/>
    <property type="match status" value="1"/>
</dbReference>
<dbReference type="Pfam" id="PF07715">
    <property type="entry name" value="Plug"/>
    <property type="match status" value="1"/>
</dbReference>
<dbReference type="FunFam" id="2.60.40.1120:FF:000003">
    <property type="entry name" value="Outer membrane protein Omp121"/>
    <property type="match status" value="1"/>
</dbReference>
<dbReference type="InterPro" id="IPR036942">
    <property type="entry name" value="Beta-barrel_TonB_sf"/>
</dbReference>
<dbReference type="SUPFAM" id="SSF49464">
    <property type="entry name" value="Carboxypeptidase regulatory domain-like"/>
    <property type="match status" value="1"/>
</dbReference>
<dbReference type="AlphaFoldDB" id="A0A0X8X285"/>
<dbReference type="NCBIfam" id="TIGR04057">
    <property type="entry name" value="SusC_RagA_signa"/>
    <property type="match status" value="1"/>
</dbReference>
<comment type="similarity">
    <text evidence="7">Belongs to the TonB-dependent receptor family.</text>
</comment>
<accession>A0A0X8X285</accession>
<dbReference type="Pfam" id="PF13715">
    <property type="entry name" value="CarbopepD_reg_2"/>
    <property type="match status" value="1"/>
</dbReference>
<evidence type="ECO:0000313" key="9">
    <source>
        <dbReference type="EMBL" id="BAU53793.1"/>
    </source>
</evidence>
<dbReference type="EMBL" id="AP017313">
    <property type="protein sequence ID" value="BAU53793.1"/>
    <property type="molecule type" value="Genomic_DNA"/>
</dbReference>
<dbReference type="PROSITE" id="PS52016">
    <property type="entry name" value="TONB_DEPENDENT_REC_3"/>
    <property type="match status" value="1"/>
</dbReference>
<dbReference type="GO" id="GO:0009279">
    <property type="term" value="C:cell outer membrane"/>
    <property type="evidence" value="ECO:0007669"/>
    <property type="project" value="UniProtKB-SubCell"/>
</dbReference>
<organism evidence="9 10">
    <name type="scientific">Mucilaginibacter gotjawali</name>
    <dbReference type="NCBI Taxonomy" id="1550579"/>
    <lineage>
        <taxon>Bacteria</taxon>
        <taxon>Pseudomonadati</taxon>
        <taxon>Bacteroidota</taxon>
        <taxon>Sphingobacteriia</taxon>
        <taxon>Sphingobacteriales</taxon>
        <taxon>Sphingobacteriaceae</taxon>
        <taxon>Mucilaginibacter</taxon>
    </lineage>
</organism>
<evidence type="ECO:0000259" key="8">
    <source>
        <dbReference type="SMART" id="SM00965"/>
    </source>
</evidence>
<dbReference type="Pfam" id="PF07660">
    <property type="entry name" value="STN"/>
    <property type="match status" value="1"/>
</dbReference>
<dbReference type="InterPro" id="IPR008969">
    <property type="entry name" value="CarboxyPept-like_regulatory"/>
</dbReference>
<dbReference type="SUPFAM" id="SSF56935">
    <property type="entry name" value="Porins"/>
    <property type="match status" value="1"/>
</dbReference>
<dbReference type="Gene3D" id="3.55.50.30">
    <property type="match status" value="1"/>
</dbReference>
<dbReference type="InterPro" id="IPR037066">
    <property type="entry name" value="Plug_dom_sf"/>
</dbReference>
<dbReference type="Gene3D" id="2.60.40.1120">
    <property type="entry name" value="Carboxypeptidase-like, regulatory domain"/>
    <property type="match status" value="1"/>
</dbReference>